<feature type="compositionally biased region" description="Basic and acidic residues" evidence="1">
    <location>
        <begin position="1"/>
        <end position="15"/>
    </location>
</feature>
<sequence>MDPETRDPGAHHPPAEARQSQGSRPRQAATRGEPANTKAPRSGHREPPIYRQAETPATGWECGAKEIGPTFDGGPKLIQERERLKTQPDTKTGAHSHNHTFSPSCVHIKTLTLIPNEKSHNNGCRTLTHTPHTYAMLPGPGTDTPEGQPAPGPRRWSLSYCPNLNNPGPGPDPPSDPSPQ</sequence>
<comment type="caution">
    <text evidence="2">The sequence shown here is derived from an EMBL/GenBank/DDBJ whole genome shotgun (WGS) entry which is preliminary data.</text>
</comment>
<name>A0ABV0V1P5_9TELE</name>
<feature type="compositionally biased region" description="Polar residues" evidence="1">
    <location>
        <begin position="89"/>
        <end position="102"/>
    </location>
</feature>
<feature type="region of interest" description="Disordered" evidence="1">
    <location>
        <begin position="1"/>
        <end position="102"/>
    </location>
</feature>
<organism evidence="2 3">
    <name type="scientific">Ilyodon furcidens</name>
    <name type="common">goldbreast splitfin</name>
    <dbReference type="NCBI Taxonomy" id="33524"/>
    <lineage>
        <taxon>Eukaryota</taxon>
        <taxon>Metazoa</taxon>
        <taxon>Chordata</taxon>
        <taxon>Craniata</taxon>
        <taxon>Vertebrata</taxon>
        <taxon>Euteleostomi</taxon>
        <taxon>Actinopterygii</taxon>
        <taxon>Neopterygii</taxon>
        <taxon>Teleostei</taxon>
        <taxon>Neoteleostei</taxon>
        <taxon>Acanthomorphata</taxon>
        <taxon>Ovalentaria</taxon>
        <taxon>Atherinomorphae</taxon>
        <taxon>Cyprinodontiformes</taxon>
        <taxon>Goodeidae</taxon>
        <taxon>Ilyodon</taxon>
    </lineage>
</organism>
<feature type="compositionally biased region" description="Basic and acidic residues" evidence="1">
    <location>
        <begin position="78"/>
        <end position="88"/>
    </location>
</feature>
<gene>
    <name evidence="2" type="ORF">ILYODFUR_002366</name>
</gene>
<feature type="compositionally biased region" description="Pro residues" evidence="1">
    <location>
        <begin position="168"/>
        <end position="180"/>
    </location>
</feature>
<protein>
    <submittedName>
        <fullName evidence="2">Uncharacterized protein</fullName>
    </submittedName>
</protein>
<evidence type="ECO:0000313" key="3">
    <source>
        <dbReference type="Proteomes" id="UP001482620"/>
    </source>
</evidence>
<feature type="region of interest" description="Disordered" evidence="1">
    <location>
        <begin position="133"/>
        <end position="180"/>
    </location>
</feature>
<dbReference type="EMBL" id="JAHRIQ010092794">
    <property type="protein sequence ID" value="MEQ2250580.1"/>
    <property type="molecule type" value="Genomic_DNA"/>
</dbReference>
<proteinExistence type="predicted"/>
<evidence type="ECO:0000313" key="2">
    <source>
        <dbReference type="EMBL" id="MEQ2250580.1"/>
    </source>
</evidence>
<keyword evidence="3" id="KW-1185">Reference proteome</keyword>
<reference evidence="2 3" key="1">
    <citation type="submission" date="2021-06" db="EMBL/GenBank/DDBJ databases">
        <authorList>
            <person name="Palmer J.M."/>
        </authorList>
    </citation>
    <scope>NUCLEOTIDE SEQUENCE [LARGE SCALE GENOMIC DNA]</scope>
    <source>
        <strain evidence="3">if_2019</strain>
        <tissue evidence="2">Muscle</tissue>
    </source>
</reference>
<accession>A0ABV0V1P5</accession>
<dbReference type="Proteomes" id="UP001482620">
    <property type="component" value="Unassembled WGS sequence"/>
</dbReference>
<evidence type="ECO:0000256" key="1">
    <source>
        <dbReference type="SAM" id="MobiDB-lite"/>
    </source>
</evidence>